<feature type="transmembrane region" description="Helical" evidence="1">
    <location>
        <begin position="6"/>
        <end position="24"/>
    </location>
</feature>
<accession>A0A382HVG0</accession>
<dbReference type="AlphaFoldDB" id="A0A382HVG0"/>
<keyword evidence="1" id="KW-1133">Transmembrane helix</keyword>
<gene>
    <name evidence="2" type="ORF">METZ01_LOCUS244228</name>
</gene>
<protein>
    <submittedName>
        <fullName evidence="2">Uncharacterized protein</fullName>
    </submittedName>
</protein>
<sequence length="49" mass="5132">MPLSFSIADGLAAGILTYVLIKILTGKKGDLNSILIGLAVIFLGKFVLL</sequence>
<dbReference type="EMBL" id="UINC01063591">
    <property type="protein sequence ID" value="SVB91374.1"/>
    <property type="molecule type" value="Genomic_DNA"/>
</dbReference>
<evidence type="ECO:0000313" key="2">
    <source>
        <dbReference type="EMBL" id="SVB91374.1"/>
    </source>
</evidence>
<evidence type="ECO:0000256" key="1">
    <source>
        <dbReference type="SAM" id="Phobius"/>
    </source>
</evidence>
<feature type="transmembrane region" description="Helical" evidence="1">
    <location>
        <begin position="31"/>
        <end position="48"/>
    </location>
</feature>
<keyword evidence="1" id="KW-0472">Membrane</keyword>
<organism evidence="2">
    <name type="scientific">marine metagenome</name>
    <dbReference type="NCBI Taxonomy" id="408172"/>
    <lineage>
        <taxon>unclassified sequences</taxon>
        <taxon>metagenomes</taxon>
        <taxon>ecological metagenomes</taxon>
    </lineage>
</organism>
<reference evidence="2" key="1">
    <citation type="submission" date="2018-05" db="EMBL/GenBank/DDBJ databases">
        <authorList>
            <person name="Lanie J.A."/>
            <person name="Ng W.-L."/>
            <person name="Kazmierczak K.M."/>
            <person name="Andrzejewski T.M."/>
            <person name="Davidsen T.M."/>
            <person name="Wayne K.J."/>
            <person name="Tettelin H."/>
            <person name="Glass J.I."/>
            <person name="Rusch D."/>
            <person name="Podicherti R."/>
            <person name="Tsui H.-C.T."/>
            <person name="Winkler M.E."/>
        </authorList>
    </citation>
    <scope>NUCLEOTIDE SEQUENCE</scope>
</reference>
<keyword evidence="1" id="KW-0812">Transmembrane</keyword>
<proteinExistence type="predicted"/>
<name>A0A382HVG0_9ZZZZ</name>